<feature type="compositionally biased region" description="Low complexity" evidence="2">
    <location>
        <begin position="265"/>
        <end position="283"/>
    </location>
</feature>
<feature type="compositionally biased region" description="Basic and acidic residues" evidence="2">
    <location>
        <begin position="122"/>
        <end position="132"/>
    </location>
</feature>
<dbReference type="AlphaFoldDB" id="A0A0P1BRW9"/>
<feature type="compositionally biased region" description="Polar residues" evidence="2">
    <location>
        <begin position="467"/>
        <end position="478"/>
    </location>
</feature>
<feature type="region of interest" description="Disordered" evidence="2">
    <location>
        <begin position="176"/>
        <end position="352"/>
    </location>
</feature>
<protein>
    <recommendedName>
        <fullName evidence="5">Shugoshin C-terminal domain-containing protein</fullName>
    </recommendedName>
</protein>
<feature type="region of interest" description="Disordered" evidence="2">
    <location>
        <begin position="104"/>
        <end position="132"/>
    </location>
</feature>
<evidence type="ECO:0000313" key="3">
    <source>
        <dbReference type="EMBL" id="CEH19319.1"/>
    </source>
</evidence>
<evidence type="ECO:0008006" key="5">
    <source>
        <dbReference type="Google" id="ProtNLM"/>
    </source>
</evidence>
<feature type="coiled-coil region" evidence="1">
    <location>
        <begin position="44"/>
        <end position="78"/>
    </location>
</feature>
<evidence type="ECO:0000256" key="2">
    <source>
        <dbReference type="SAM" id="MobiDB-lite"/>
    </source>
</evidence>
<feature type="region of interest" description="Disordered" evidence="2">
    <location>
        <begin position="439"/>
        <end position="496"/>
    </location>
</feature>
<organism evidence="3 4">
    <name type="scientific">Ceraceosorus bombacis</name>
    <dbReference type="NCBI Taxonomy" id="401625"/>
    <lineage>
        <taxon>Eukaryota</taxon>
        <taxon>Fungi</taxon>
        <taxon>Dikarya</taxon>
        <taxon>Basidiomycota</taxon>
        <taxon>Ustilaginomycotina</taxon>
        <taxon>Exobasidiomycetes</taxon>
        <taxon>Ceraceosorales</taxon>
        <taxon>Ceraceosoraceae</taxon>
        <taxon>Ceraceosorus</taxon>
    </lineage>
</organism>
<name>A0A0P1BRW9_9BASI</name>
<feature type="region of interest" description="Disordered" evidence="2">
    <location>
        <begin position="366"/>
        <end position="413"/>
    </location>
</feature>
<feature type="compositionally biased region" description="Basic and acidic residues" evidence="2">
    <location>
        <begin position="441"/>
        <end position="455"/>
    </location>
</feature>
<dbReference type="OrthoDB" id="5394106at2759"/>
<dbReference type="EMBL" id="CCYA01000389">
    <property type="protein sequence ID" value="CEH19319.1"/>
    <property type="molecule type" value="Genomic_DNA"/>
</dbReference>
<evidence type="ECO:0000313" key="4">
    <source>
        <dbReference type="Proteomes" id="UP000054845"/>
    </source>
</evidence>
<proteinExistence type="predicted"/>
<dbReference type="Proteomes" id="UP000054845">
    <property type="component" value="Unassembled WGS sequence"/>
</dbReference>
<dbReference type="STRING" id="401625.A0A0P1BRW9"/>
<reference evidence="3 4" key="1">
    <citation type="submission" date="2014-09" db="EMBL/GenBank/DDBJ databases">
        <authorList>
            <person name="Magalhaes I.L.F."/>
            <person name="Oliveira U."/>
            <person name="Santos F.R."/>
            <person name="Vidigal T.H.D.A."/>
            <person name="Brescovit A.D."/>
            <person name="Santos A.J."/>
        </authorList>
    </citation>
    <scope>NUCLEOTIDE SEQUENCE [LARGE SCALE GENOMIC DNA]</scope>
</reference>
<feature type="compositionally biased region" description="Polar residues" evidence="2">
    <location>
        <begin position="204"/>
        <end position="219"/>
    </location>
</feature>
<evidence type="ECO:0000256" key="1">
    <source>
        <dbReference type="SAM" id="Coils"/>
    </source>
</evidence>
<keyword evidence="4" id="KW-1185">Reference proteome</keyword>
<accession>A0A0P1BRW9</accession>
<keyword evidence="1" id="KW-0175">Coiled coil</keyword>
<sequence length="496" mass="53958">MPPSTRLSGAFGNQSTPNIEHILEHFDQFKRKHITQNRDIIKTNALAQIRIRELESKVRQMEAERAEHSHVVNRLEIALARYEHYMRSIQRGWEGMGYGISALTGHSPRRRSSHGSSSSARNEGRWQSSERADHFEPHLGPAVRIIIDPTALPAGVVRHIAKAPECQIANVLEENEDEYADSASGTPDVRDISDEESREIPHQQAATITVGNQRNTSAETEMAFSDGSSAPRAAESAKRAAKSSVYAEPPRAIERSRSGSRRVLGRTPGSTSSTRTGTSGARRVNLPPPIKSSELDLSGAPSPLTSPAFELAPMSSLSHIVAQRQSDDPDGNEDAGADRRHKGSGLMSLDAPALSTAPLARTARRSGLHNVPSQPEHDVLRVPSRSHDAASTSLVAVGETHERRQSIDSLSSFNDDEIIISEDEPEAQLLAPQVAANKGEISQRKSLADAAKVEEVPTPVARKRKTPNSPEKSRSSGGVSRPAEPWQAIVEESRVF</sequence>
<feature type="compositionally biased region" description="Basic and acidic residues" evidence="2">
    <location>
        <begin position="375"/>
        <end position="388"/>
    </location>
</feature>